<dbReference type="Gene3D" id="3.30.470.20">
    <property type="entry name" value="ATP-grasp fold, B domain"/>
    <property type="match status" value="1"/>
</dbReference>
<dbReference type="RefSeq" id="WP_055038091.1">
    <property type="nucleotide sequence ID" value="NZ_AP014854.2"/>
</dbReference>
<evidence type="ECO:0000256" key="6">
    <source>
        <dbReference type="RuleBase" id="RU361200"/>
    </source>
</evidence>
<evidence type="ECO:0000256" key="1">
    <source>
        <dbReference type="ARBA" id="ARBA00022598"/>
    </source>
</evidence>
<dbReference type="GO" id="GO:0005524">
    <property type="term" value="F:ATP binding"/>
    <property type="evidence" value="ECO:0007669"/>
    <property type="project" value="UniProtKB-UniRule"/>
</dbReference>
<dbReference type="HAMAP" id="MF_01928">
    <property type="entry name" value="PurK"/>
    <property type="match status" value="1"/>
</dbReference>
<evidence type="ECO:0000259" key="7">
    <source>
        <dbReference type="PROSITE" id="PS50975"/>
    </source>
</evidence>
<dbReference type="GO" id="GO:0004638">
    <property type="term" value="F:phosphoribosylaminoimidazole carboxylase activity"/>
    <property type="evidence" value="ECO:0007669"/>
    <property type="project" value="InterPro"/>
</dbReference>
<dbReference type="PANTHER" id="PTHR11609:SF5">
    <property type="entry name" value="PHOSPHORIBOSYLAMINOIMIDAZOLE CARBOXYLASE"/>
    <property type="match status" value="1"/>
</dbReference>
<keyword evidence="4 5" id="KW-0067">ATP-binding</keyword>
<evidence type="ECO:0000256" key="4">
    <source>
        <dbReference type="ARBA" id="ARBA00022840"/>
    </source>
</evidence>
<organism evidence="9 10">
    <name type="scientific">Blastochloris viridis</name>
    <name type="common">Rhodopseudomonas viridis</name>
    <dbReference type="NCBI Taxonomy" id="1079"/>
    <lineage>
        <taxon>Bacteria</taxon>
        <taxon>Pseudomonadati</taxon>
        <taxon>Pseudomonadota</taxon>
        <taxon>Alphaproteobacteria</taxon>
        <taxon>Hyphomicrobiales</taxon>
        <taxon>Blastochloridaceae</taxon>
        <taxon>Blastochloris</taxon>
    </lineage>
</organism>
<feature type="binding site" evidence="5">
    <location>
        <position position="117"/>
    </location>
    <ligand>
        <name>ATP</name>
        <dbReference type="ChEBI" id="CHEBI:30616"/>
    </ligand>
</feature>
<dbReference type="FunFam" id="3.40.50.20:FF:000016">
    <property type="entry name" value="N5-carboxyaminoimidazole ribonucleotide synthase"/>
    <property type="match status" value="1"/>
</dbReference>
<feature type="binding site" evidence="5">
    <location>
        <position position="157"/>
    </location>
    <ligand>
        <name>ATP</name>
        <dbReference type="ChEBI" id="CHEBI:30616"/>
    </ligand>
</feature>
<dbReference type="NCBIfam" id="NF004679">
    <property type="entry name" value="PRK06019.1-5"/>
    <property type="match status" value="1"/>
</dbReference>
<feature type="binding site" evidence="5">
    <location>
        <position position="223"/>
    </location>
    <ligand>
        <name>ATP</name>
        <dbReference type="ChEBI" id="CHEBI:30616"/>
    </ligand>
</feature>
<comment type="subunit">
    <text evidence="5 6">Homodimer.</text>
</comment>
<dbReference type="InterPro" id="IPR011761">
    <property type="entry name" value="ATP-grasp"/>
</dbReference>
<dbReference type="Gene3D" id="3.40.50.20">
    <property type="match status" value="1"/>
</dbReference>
<sequence length="371" mass="39629">MIKRDLTDPDAAGPVSPAVTLGILGGGQLGRMLALAAARLGIACHVYSDDPDSPAFEVVRRFTCAAYTDVAELARFAESVDLVTYEFENIPPTAVSFLESCRPVLPGGKALTITQDRLSEKRFVTGLGLVTAAFAPVDSLADLVEAVHAVGRPAILKTRRFGYDGKGQVAIVEDSDLGEAWRAIGEAPAILEAFVPFEREASVVAARGADGTVRAFDLTENVHRNHILHTSTVPAGVPEPVQQDALRIAAKIGEGLDFVGVFAVELFVLRAGATSRLVVNEIAPRVHNSGHWTLDGCTVSQFEQHVRAVCGLPLAMPRRLGNVVMTNLIGTEVEQWRELMAEPGAALHLYGKRCARAGRKMGHVTRISLGG</sequence>
<dbReference type="STRING" id="1079.BVIR_2733"/>
<dbReference type="InterPro" id="IPR013815">
    <property type="entry name" value="ATP_grasp_subdomain_1"/>
</dbReference>
<dbReference type="AlphaFoldDB" id="A0A0H5BBA9"/>
<dbReference type="NCBIfam" id="NF004676">
    <property type="entry name" value="PRK06019.1-2"/>
    <property type="match status" value="1"/>
</dbReference>
<dbReference type="Pfam" id="PF17769">
    <property type="entry name" value="PurK_C"/>
    <property type="match status" value="1"/>
</dbReference>
<dbReference type="NCBIfam" id="TIGR01161">
    <property type="entry name" value="purK"/>
    <property type="match status" value="1"/>
</dbReference>
<evidence type="ECO:0000256" key="3">
    <source>
        <dbReference type="ARBA" id="ARBA00022755"/>
    </source>
</evidence>
<feature type="domain" description="ATP-grasp" evidence="7">
    <location>
        <begin position="121"/>
        <end position="310"/>
    </location>
</feature>
<dbReference type="Pfam" id="PF22660">
    <property type="entry name" value="RS_preATP-grasp-like"/>
    <property type="match status" value="1"/>
</dbReference>
<keyword evidence="3 5" id="KW-0658">Purine biosynthesis</keyword>
<dbReference type="FunFam" id="3.30.470.20:FF:000029">
    <property type="entry name" value="N5-carboxyaminoimidazole ribonucleotide synthase"/>
    <property type="match status" value="1"/>
</dbReference>
<dbReference type="SUPFAM" id="SSF51246">
    <property type="entry name" value="Rudiment single hybrid motif"/>
    <property type="match status" value="1"/>
</dbReference>
<reference evidence="9" key="2">
    <citation type="submission" date="2015-11" db="EMBL/GenBank/DDBJ databases">
        <authorList>
            <person name="Zhang Y."/>
            <person name="Guo Z."/>
        </authorList>
    </citation>
    <scope>NUCLEOTIDE SEQUENCE</scope>
    <source>
        <strain evidence="9">1</strain>
    </source>
</reference>
<comment type="catalytic activity">
    <reaction evidence="5 6">
        <text>5-amino-1-(5-phospho-beta-D-ribosyl)imidazole + hydrogencarbonate + ATP = 5-carboxyamino-1-(5-phospho-D-ribosyl)imidazole + ADP + phosphate + 2 H(+)</text>
        <dbReference type="Rhea" id="RHEA:19317"/>
        <dbReference type="ChEBI" id="CHEBI:15378"/>
        <dbReference type="ChEBI" id="CHEBI:17544"/>
        <dbReference type="ChEBI" id="CHEBI:30616"/>
        <dbReference type="ChEBI" id="CHEBI:43474"/>
        <dbReference type="ChEBI" id="CHEBI:58730"/>
        <dbReference type="ChEBI" id="CHEBI:137981"/>
        <dbReference type="ChEBI" id="CHEBI:456216"/>
        <dbReference type="EC" id="6.3.4.18"/>
    </reaction>
</comment>
<evidence type="ECO:0000313" key="10">
    <source>
        <dbReference type="Proteomes" id="UP000065734"/>
    </source>
</evidence>
<dbReference type="Pfam" id="PF02222">
    <property type="entry name" value="ATP-grasp"/>
    <property type="match status" value="1"/>
</dbReference>
<dbReference type="SUPFAM" id="SSF52440">
    <property type="entry name" value="PreATP-grasp domain"/>
    <property type="match status" value="1"/>
</dbReference>
<evidence type="ECO:0000256" key="5">
    <source>
        <dbReference type="HAMAP-Rule" id="MF_01928"/>
    </source>
</evidence>
<dbReference type="PROSITE" id="PS50975">
    <property type="entry name" value="ATP_GRASP"/>
    <property type="match status" value="1"/>
</dbReference>
<dbReference type="GO" id="GO:0006189">
    <property type="term" value="P:'de novo' IMP biosynthetic process"/>
    <property type="evidence" value="ECO:0007669"/>
    <property type="project" value="UniProtKB-UniRule"/>
</dbReference>
<comment type="function">
    <text evidence="5">Catalyzes the ATP-dependent conversion of 5-aminoimidazole ribonucleotide (AIR) and HCO(3)(-) to N5-carboxyaminoimidazole ribonucleotide (N5-CAIR).</text>
</comment>
<dbReference type="FunFam" id="3.30.1490.20:FF:000015">
    <property type="entry name" value="N5-carboxyaminoimidazole ribonucleotide synthase"/>
    <property type="match status" value="1"/>
</dbReference>
<dbReference type="PATRIC" id="fig|1079.6.peg.2868"/>
<dbReference type="Proteomes" id="UP000065734">
    <property type="component" value="Chromosome I"/>
</dbReference>
<comment type="similarity">
    <text evidence="5 6">Belongs to the PurK/PurT family.</text>
</comment>
<keyword evidence="1 5" id="KW-0436">Ligase</keyword>
<dbReference type="EMBL" id="LN907867">
    <property type="protein sequence ID" value="CUU43160.1"/>
    <property type="molecule type" value="Genomic_DNA"/>
</dbReference>
<accession>A0A0H5BBA9</accession>
<dbReference type="PANTHER" id="PTHR11609">
    <property type="entry name" value="PURINE BIOSYNTHESIS PROTEIN 6/7, PUR6/7"/>
    <property type="match status" value="1"/>
</dbReference>
<dbReference type="GO" id="GO:0046872">
    <property type="term" value="F:metal ion binding"/>
    <property type="evidence" value="ECO:0007669"/>
    <property type="project" value="InterPro"/>
</dbReference>
<reference evidence="10" key="3">
    <citation type="journal article" date="2016" name="Genome Announc.">
        <title>Revised genome sequence of the purple photosynthetic bacterium Blastochloris viridis.</title>
        <authorList>
            <person name="Liu L.N."/>
            <person name="Faulkner M."/>
            <person name="Liu X."/>
            <person name="Huang F."/>
            <person name="Darby A.C."/>
            <person name="Hall N."/>
        </authorList>
    </citation>
    <scope>NUCLEOTIDE SEQUENCE [LARGE SCALE GENOMIC DNA]</scope>
    <source>
        <strain evidence="10">ATCC 19567 / DSM 133 / F</strain>
    </source>
</reference>
<dbReference type="Gene3D" id="3.30.1490.20">
    <property type="entry name" value="ATP-grasp fold, A domain"/>
    <property type="match status" value="1"/>
</dbReference>
<feature type="binding site" evidence="5">
    <location>
        <begin position="192"/>
        <end position="195"/>
    </location>
    <ligand>
        <name>ATP</name>
        <dbReference type="ChEBI" id="CHEBI:30616"/>
    </ligand>
</feature>
<dbReference type="EC" id="6.3.4.18" evidence="5 6"/>
<reference evidence="8" key="1">
    <citation type="journal article" date="2015" name="Genome Announc.">
        <title>Complete Genome Sequence of the Bacteriochlorophyll b-Producing Photosynthetic Bacterium Blastochloris viridis.</title>
        <authorList>
            <person name="Tsukatani Y."/>
            <person name="Hirose Y."/>
            <person name="Harada J."/>
            <person name="Misawa N."/>
            <person name="Mori K."/>
            <person name="Inoue K."/>
            <person name="Tamiaki H."/>
        </authorList>
    </citation>
    <scope>NUCLEOTIDE SEQUENCE [LARGE SCALE GENOMIC DNA]</scope>
    <source>
        <strain evidence="8">DSM 133</strain>
    </source>
</reference>
<feature type="binding site" evidence="5">
    <location>
        <begin position="162"/>
        <end position="168"/>
    </location>
    <ligand>
        <name>ATP</name>
        <dbReference type="ChEBI" id="CHEBI:30616"/>
    </ligand>
</feature>
<protein>
    <recommendedName>
        <fullName evidence="5 6">N5-carboxyaminoimidazole ribonucleotide synthase</fullName>
        <shortName evidence="5 6">N5-CAIR synthase</shortName>
        <ecNumber evidence="5 6">6.3.4.18</ecNumber>
    </recommendedName>
    <alternativeName>
        <fullName evidence="5 6">5-(carboxyamino)imidazole ribonucleotide synthetase</fullName>
    </alternativeName>
</protein>
<evidence type="ECO:0000256" key="2">
    <source>
        <dbReference type="ARBA" id="ARBA00022741"/>
    </source>
</evidence>
<proteinExistence type="inferred from homology"/>
<gene>
    <name evidence="5 6 9" type="primary">purK</name>
    <name evidence="8" type="ORF">BV133_1959</name>
    <name evidence="9" type="ORF">BVIRIDIS_21770</name>
</gene>
<dbReference type="SUPFAM" id="SSF56059">
    <property type="entry name" value="Glutathione synthetase ATP-binding domain-like"/>
    <property type="match status" value="1"/>
</dbReference>
<dbReference type="KEGG" id="bvr:BVIR_2733"/>
<feature type="binding site" evidence="5">
    <location>
        <begin position="280"/>
        <end position="281"/>
    </location>
    <ligand>
        <name>ATP</name>
        <dbReference type="ChEBI" id="CHEBI:30616"/>
    </ligand>
</feature>
<dbReference type="GO" id="GO:0034028">
    <property type="term" value="F:5-(carboxyamino)imidazole ribonucleotide synthase activity"/>
    <property type="evidence" value="ECO:0007669"/>
    <property type="project" value="UniProtKB-UniRule"/>
</dbReference>
<dbReference type="GO" id="GO:0005829">
    <property type="term" value="C:cytosol"/>
    <property type="evidence" value="ECO:0007669"/>
    <property type="project" value="TreeGrafter"/>
</dbReference>
<name>A0A0H5BBA9_BLAVI</name>
<dbReference type="InterPro" id="IPR040686">
    <property type="entry name" value="PurK_C"/>
</dbReference>
<feature type="binding site" evidence="5">
    <location>
        <position position="200"/>
    </location>
    <ligand>
        <name>ATP</name>
        <dbReference type="ChEBI" id="CHEBI:30616"/>
    </ligand>
</feature>
<dbReference type="UniPathway" id="UPA00074">
    <property type="reaction ID" value="UER00942"/>
</dbReference>
<keyword evidence="10" id="KW-1185">Reference proteome</keyword>
<dbReference type="InterPro" id="IPR005875">
    <property type="entry name" value="PurK"/>
</dbReference>
<evidence type="ECO:0000313" key="8">
    <source>
        <dbReference type="EMBL" id="BAR99552.1"/>
    </source>
</evidence>
<evidence type="ECO:0000313" key="9">
    <source>
        <dbReference type="EMBL" id="CUU43160.1"/>
    </source>
</evidence>
<dbReference type="EMBL" id="AP014854">
    <property type="protein sequence ID" value="BAR99552.1"/>
    <property type="molecule type" value="Genomic_DNA"/>
</dbReference>
<dbReference type="InterPro" id="IPR003135">
    <property type="entry name" value="ATP-grasp_carboxylate-amine"/>
</dbReference>
<comment type="function">
    <text evidence="6">Catalyzes the ATP-dependent conversion of 5-aminoimidazole ribonucleotide (AIR) and HCO(3)- to N5-carboxyaminoimidazole ribonucleotide (N5-CAIR).</text>
</comment>
<dbReference type="InterPro" id="IPR011054">
    <property type="entry name" value="Rudment_hybrid_motif"/>
</dbReference>
<dbReference type="InterPro" id="IPR054350">
    <property type="entry name" value="PurT/PurK_preATP-grasp"/>
</dbReference>
<comment type="pathway">
    <text evidence="5 6">Purine metabolism; IMP biosynthesis via de novo pathway; 5-amino-1-(5-phospho-D-ribosyl)imidazole-4-carboxylate from 5-amino-1-(5-phospho-D-ribosyl)imidazole (N5-CAIR route): step 1/2.</text>
</comment>
<keyword evidence="2 5" id="KW-0547">Nucleotide-binding</keyword>
<dbReference type="InterPro" id="IPR016185">
    <property type="entry name" value="PreATP-grasp_dom_sf"/>
</dbReference>